<evidence type="ECO:0008006" key="3">
    <source>
        <dbReference type="Google" id="ProtNLM"/>
    </source>
</evidence>
<keyword evidence="2" id="KW-1185">Reference proteome</keyword>
<proteinExistence type="predicted"/>
<reference evidence="1 2" key="1">
    <citation type="journal article" date="2023" name="Microorganisms">
        <title>Thiorhodovibrio frisius and Trv. litoralis spp. nov., Two Novel Members from a Clade of Fastidious Purple Sulfur Bacteria That Exhibit Unique Red-Shifted Light-Harvesting Capabilities.</title>
        <authorList>
            <person name="Methner A."/>
            <person name="Kuzyk S.B."/>
            <person name="Petersen J."/>
            <person name="Bauer S."/>
            <person name="Brinkmann H."/>
            <person name="Sichau K."/>
            <person name="Wanner G."/>
            <person name="Wolf J."/>
            <person name="Neumann-Schaal M."/>
            <person name="Henke P."/>
            <person name="Tank M."/>
            <person name="Sproer C."/>
            <person name="Bunk B."/>
            <person name="Overmann J."/>
        </authorList>
    </citation>
    <scope>NUCLEOTIDE SEQUENCE [LARGE SCALE GENOMIC DNA]</scope>
    <source>
        <strain evidence="1 2">DSM 6702</strain>
    </source>
</reference>
<dbReference type="EMBL" id="CP121472">
    <property type="protein sequence ID" value="WPL18272.1"/>
    <property type="molecule type" value="Genomic_DNA"/>
</dbReference>
<sequence>MIVTIDSDFGLLVFKRHEPHTGIVRLPDLPSAQRIRLMDQLILRYATELAEGAILTLSADPVRISRPTSIID</sequence>
<accession>A0ABZ0SBK5</accession>
<organism evidence="1 2">
    <name type="scientific">Thiorhodovibrio winogradskyi</name>
    <dbReference type="NCBI Taxonomy" id="77007"/>
    <lineage>
        <taxon>Bacteria</taxon>
        <taxon>Pseudomonadati</taxon>
        <taxon>Pseudomonadota</taxon>
        <taxon>Gammaproteobacteria</taxon>
        <taxon>Chromatiales</taxon>
        <taxon>Chromatiaceae</taxon>
        <taxon>Thiorhodovibrio</taxon>
    </lineage>
</organism>
<evidence type="ECO:0000313" key="1">
    <source>
        <dbReference type="EMBL" id="WPL18272.1"/>
    </source>
</evidence>
<gene>
    <name evidence="1" type="ORF">Thiowin_03338</name>
</gene>
<protein>
    <recommendedName>
        <fullName evidence="3">DUF5615 domain-containing protein</fullName>
    </recommendedName>
</protein>
<evidence type="ECO:0000313" key="2">
    <source>
        <dbReference type="Proteomes" id="UP001432180"/>
    </source>
</evidence>
<name>A0ABZ0SBK5_9GAMM</name>
<dbReference type="Proteomes" id="UP001432180">
    <property type="component" value="Chromosome"/>
</dbReference>